<dbReference type="Pfam" id="PF07650">
    <property type="entry name" value="KH_2"/>
    <property type="match status" value="1"/>
</dbReference>
<accession>A0AA37IWE1</accession>
<dbReference type="GO" id="GO:0005886">
    <property type="term" value="C:plasma membrane"/>
    <property type="evidence" value="ECO:0007669"/>
    <property type="project" value="UniProtKB-SubCell"/>
</dbReference>
<evidence type="ECO:0000256" key="8">
    <source>
        <dbReference type="PROSITE-ProRule" id="PRU01050"/>
    </source>
</evidence>
<dbReference type="GO" id="GO:0003924">
    <property type="term" value="F:GTPase activity"/>
    <property type="evidence" value="ECO:0007669"/>
    <property type="project" value="UniProtKB-UniRule"/>
</dbReference>
<dbReference type="InterPro" id="IPR030388">
    <property type="entry name" value="G_ERA_dom"/>
</dbReference>
<protein>
    <recommendedName>
        <fullName evidence="2 7">GTPase Era</fullName>
    </recommendedName>
</protein>
<dbReference type="Proteomes" id="UP001055185">
    <property type="component" value="Unassembled WGS sequence"/>
</dbReference>
<feature type="domain" description="Era-type G" evidence="9">
    <location>
        <begin position="14"/>
        <end position="181"/>
    </location>
</feature>
<dbReference type="PANTHER" id="PTHR42698">
    <property type="entry name" value="GTPASE ERA"/>
    <property type="match status" value="1"/>
</dbReference>
<name>A0AA37IWE1_9FIRM</name>
<dbReference type="GO" id="GO:0000028">
    <property type="term" value="P:ribosomal small subunit assembly"/>
    <property type="evidence" value="ECO:0007669"/>
    <property type="project" value="TreeGrafter"/>
</dbReference>
<feature type="binding site" evidence="7">
    <location>
        <begin position="22"/>
        <end position="29"/>
    </location>
    <ligand>
        <name>GTP</name>
        <dbReference type="ChEBI" id="CHEBI:37565"/>
    </ligand>
</feature>
<dbReference type="InterPro" id="IPR005225">
    <property type="entry name" value="Small_GTP-bd"/>
</dbReference>
<keyword evidence="11" id="KW-1185">Reference proteome</keyword>
<evidence type="ECO:0000256" key="2">
    <source>
        <dbReference type="ARBA" id="ARBA00020484"/>
    </source>
</evidence>
<keyword evidence="7" id="KW-1003">Cell membrane</keyword>
<feature type="binding site" evidence="7">
    <location>
        <begin position="69"/>
        <end position="73"/>
    </location>
    <ligand>
        <name>GTP</name>
        <dbReference type="ChEBI" id="CHEBI:37565"/>
    </ligand>
</feature>
<dbReference type="FunFam" id="3.30.300.20:FF:000003">
    <property type="entry name" value="GTPase Era"/>
    <property type="match status" value="1"/>
</dbReference>
<dbReference type="GO" id="GO:0005525">
    <property type="term" value="F:GTP binding"/>
    <property type="evidence" value="ECO:0007669"/>
    <property type="project" value="UniProtKB-UniRule"/>
</dbReference>
<dbReference type="CDD" id="cd22534">
    <property type="entry name" value="KH-II_Era"/>
    <property type="match status" value="1"/>
</dbReference>
<dbReference type="InterPro" id="IPR009019">
    <property type="entry name" value="KH_sf_prok-type"/>
</dbReference>
<comment type="caution">
    <text evidence="10">The sequence shown here is derived from an EMBL/GenBank/DDBJ whole genome shotgun (WGS) entry which is preliminary data.</text>
</comment>
<keyword evidence="7" id="KW-0963">Cytoplasm</keyword>
<dbReference type="InterPro" id="IPR015946">
    <property type="entry name" value="KH_dom-like_a/b"/>
</dbReference>
<dbReference type="NCBIfam" id="NF000908">
    <property type="entry name" value="PRK00089.1"/>
    <property type="match status" value="1"/>
</dbReference>
<dbReference type="InterPro" id="IPR006073">
    <property type="entry name" value="GTP-bd"/>
</dbReference>
<dbReference type="InterPro" id="IPR004044">
    <property type="entry name" value="KH_dom_type_2"/>
</dbReference>
<keyword evidence="3 7" id="KW-0547">Nucleotide-binding</keyword>
<evidence type="ECO:0000256" key="6">
    <source>
        <dbReference type="ARBA" id="ARBA00023136"/>
    </source>
</evidence>
<dbReference type="PANTHER" id="PTHR42698:SF1">
    <property type="entry name" value="GTPASE ERA, MITOCHONDRIAL"/>
    <property type="match status" value="1"/>
</dbReference>
<dbReference type="SUPFAM" id="SSF52540">
    <property type="entry name" value="P-loop containing nucleoside triphosphate hydrolases"/>
    <property type="match status" value="1"/>
</dbReference>
<keyword evidence="5 7" id="KW-0342">GTP-binding</keyword>
<evidence type="ECO:0000256" key="3">
    <source>
        <dbReference type="ARBA" id="ARBA00022741"/>
    </source>
</evidence>
<dbReference type="Pfam" id="PF01926">
    <property type="entry name" value="MMR_HSR1"/>
    <property type="match status" value="1"/>
</dbReference>
<comment type="function">
    <text evidence="7">An essential GTPase that binds both GDP and GTP, with rapid nucleotide exchange. Plays a role in 16S rRNA processing and 30S ribosomal subunit biogenesis and possibly also in cell cycle regulation and energy metabolism.</text>
</comment>
<keyword evidence="4 7" id="KW-0694">RNA-binding</keyword>
<evidence type="ECO:0000256" key="5">
    <source>
        <dbReference type="ARBA" id="ARBA00023134"/>
    </source>
</evidence>
<feature type="region of interest" description="G4" evidence="8">
    <location>
        <begin position="130"/>
        <end position="133"/>
    </location>
</feature>
<dbReference type="GO" id="GO:0070181">
    <property type="term" value="F:small ribosomal subunit rRNA binding"/>
    <property type="evidence" value="ECO:0007669"/>
    <property type="project" value="UniProtKB-UniRule"/>
</dbReference>
<keyword evidence="7" id="KW-0699">rRNA-binding</keyword>
<proteinExistence type="inferred from homology"/>
<dbReference type="PROSITE" id="PS51713">
    <property type="entry name" value="G_ERA"/>
    <property type="match status" value="1"/>
</dbReference>
<evidence type="ECO:0000313" key="10">
    <source>
        <dbReference type="EMBL" id="GJN63716.1"/>
    </source>
</evidence>
<comment type="subcellular location">
    <subcellularLocation>
        <location evidence="7">Cytoplasm</location>
    </subcellularLocation>
    <subcellularLocation>
        <location evidence="7">Cell membrane</location>
        <topology evidence="7">Peripheral membrane protein</topology>
    </subcellularLocation>
</comment>
<dbReference type="EMBL" id="BQKV01000018">
    <property type="protein sequence ID" value="GJN63716.1"/>
    <property type="molecule type" value="Genomic_DNA"/>
</dbReference>
<dbReference type="Gene3D" id="3.30.300.20">
    <property type="match status" value="1"/>
</dbReference>
<feature type="region of interest" description="G5" evidence="8">
    <location>
        <begin position="160"/>
        <end position="162"/>
    </location>
</feature>
<feature type="region of interest" description="G2" evidence="8">
    <location>
        <begin position="48"/>
        <end position="52"/>
    </location>
</feature>
<evidence type="ECO:0000259" key="9">
    <source>
        <dbReference type="PROSITE" id="PS51713"/>
    </source>
</evidence>
<sequence length="310" mass="34372">MSNTATNTPHYDTASVFVAVIGRPNVGKSSLTNLLVGEKVAIVTSKPQTTRTRITGVITRGPIQYVLLDTPGVHKARNKLGKRMDKTASDSMGDVDVSMMLFEPYGALNESELALVDQLRRSGPAIAVINKTDLVKAPEDLEARKAEIQALGVFDAVYTVSVRDKKNCETLFEALGRYAVQGPHYFDDDAYTDMPEKELVAELIREKALLFMRDEIPHGIAVVVERFKERPGTDLIDIDANIYCERESHKGMVIGKGGAMLKKIASAARVDCEEFLGCRVNLQCWVKVKADWRDNEFLLNSFGFKQESGR</sequence>
<dbReference type="SUPFAM" id="SSF54814">
    <property type="entry name" value="Prokaryotic type KH domain (KH-domain type II)"/>
    <property type="match status" value="1"/>
</dbReference>
<feature type="region of interest" description="G1" evidence="8">
    <location>
        <begin position="22"/>
        <end position="29"/>
    </location>
</feature>
<dbReference type="HAMAP" id="MF_00367">
    <property type="entry name" value="GTPase_Era"/>
    <property type="match status" value="1"/>
</dbReference>
<evidence type="ECO:0000313" key="11">
    <source>
        <dbReference type="Proteomes" id="UP001055185"/>
    </source>
</evidence>
<dbReference type="InterPro" id="IPR005662">
    <property type="entry name" value="GTPase_Era-like"/>
</dbReference>
<comment type="subunit">
    <text evidence="7">Monomer.</text>
</comment>
<keyword evidence="6 7" id="KW-0472">Membrane</keyword>
<evidence type="ECO:0000256" key="1">
    <source>
        <dbReference type="ARBA" id="ARBA00007921"/>
    </source>
</evidence>
<organism evidence="10 11">
    <name type="scientific">Faecalibacterium gallinarum</name>
    <dbReference type="NCBI Taxonomy" id="2903556"/>
    <lineage>
        <taxon>Bacteria</taxon>
        <taxon>Bacillati</taxon>
        <taxon>Bacillota</taxon>
        <taxon>Clostridia</taxon>
        <taxon>Eubacteriales</taxon>
        <taxon>Oscillospiraceae</taxon>
        <taxon>Faecalibacterium</taxon>
    </lineage>
</organism>
<dbReference type="InterPro" id="IPR027417">
    <property type="entry name" value="P-loop_NTPase"/>
</dbReference>
<evidence type="ECO:0000256" key="7">
    <source>
        <dbReference type="HAMAP-Rule" id="MF_00367"/>
    </source>
</evidence>
<gene>
    <name evidence="7 10" type="primary">era</name>
    <name evidence="10" type="ORF">JCM17207_03410</name>
</gene>
<reference evidence="10" key="1">
    <citation type="journal article" date="2022" name="Int. J. Syst. Evol. Microbiol.">
        <title>Genome-based, phenotypic and chemotaxonomic classification of Faecalibacterium strains: proposal of three novel species Faecalibacterium duncaniae sp. nov., Faecalibacterium hattorii sp. nov. and Faecalibacterium gallinarum sp. nov. .</title>
        <authorList>
            <person name="Sakamoto M."/>
            <person name="Sakurai N."/>
            <person name="Tanno H."/>
            <person name="Iino T."/>
            <person name="Ohkuma M."/>
            <person name="Endo A."/>
        </authorList>
    </citation>
    <scope>NUCLEOTIDE SEQUENCE</scope>
    <source>
        <strain evidence="10">JCM 17207</strain>
    </source>
</reference>
<dbReference type="RefSeq" id="WP_238315907.1">
    <property type="nucleotide sequence ID" value="NZ_BQKV01000018.1"/>
</dbReference>
<dbReference type="NCBIfam" id="TIGR00436">
    <property type="entry name" value="era"/>
    <property type="match status" value="1"/>
</dbReference>
<keyword evidence="7" id="KW-0690">Ribosome biogenesis</keyword>
<feature type="region of interest" description="G3" evidence="8">
    <location>
        <begin position="69"/>
        <end position="72"/>
    </location>
</feature>
<dbReference type="NCBIfam" id="TIGR00231">
    <property type="entry name" value="small_GTP"/>
    <property type="match status" value="1"/>
</dbReference>
<evidence type="ECO:0000256" key="4">
    <source>
        <dbReference type="ARBA" id="ARBA00022884"/>
    </source>
</evidence>
<feature type="binding site" evidence="7">
    <location>
        <begin position="130"/>
        <end position="133"/>
    </location>
    <ligand>
        <name>GTP</name>
        <dbReference type="ChEBI" id="CHEBI:37565"/>
    </ligand>
</feature>
<dbReference type="Gene3D" id="3.40.50.300">
    <property type="entry name" value="P-loop containing nucleotide triphosphate hydrolases"/>
    <property type="match status" value="1"/>
</dbReference>
<dbReference type="GO" id="GO:0043024">
    <property type="term" value="F:ribosomal small subunit binding"/>
    <property type="evidence" value="ECO:0007669"/>
    <property type="project" value="TreeGrafter"/>
</dbReference>
<dbReference type="GO" id="GO:0005829">
    <property type="term" value="C:cytosol"/>
    <property type="evidence" value="ECO:0007669"/>
    <property type="project" value="TreeGrafter"/>
</dbReference>
<comment type="similarity">
    <text evidence="1 7 8">Belongs to the TRAFAC class TrmE-Era-EngA-EngB-Septin-like GTPase superfamily. Era GTPase family.</text>
</comment>
<dbReference type="CDD" id="cd04163">
    <property type="entry name" value="Era"/>
    <property type="match status" value="1"/>
</dbReference>
<dbReference type="AlphaFoldDB" id="A0AA37IWE1"/>